<dbReference type="PANTHER" id="PTHR33840">
    <property type="match status" value="1"/>
</dbReference>
<sequence length="541" mass="61215">MPRTLVLCFDGTGDSFDDDCTNVVRFVEALEKRRPDKQIYYYQPGIGTYLQPNSSWSASRQWIAKKLDQGFAWYLDAHIMGGYRFLMENYQEGDKICMFGFSRGAYTARCLAGMLHKVGLLPKSNEEHIGFAYQKYLDDTPKGRKVAQAFKRAFSIPVPIEFVGVWDTVASVGWTFKHLPFTDSNTIIRRFRHALALDEHRVEFMPNPWHNPSKDPNAAKHDPDSGTAVIGTAHESKLPGTVRGWLSLPKTVFRTIFMLGPVDAGGDDTLDNDTEDDFEYHLGVPTDVQEVWFAGCHSDVGGGSTVNNDIHTLANPSLKWMVSEVLKHAPYVLFRPDAFTYDRAFSTLTVTKTDLAPKPARPRIPSTFRRATKDASPSPASSPLPPATAATAGSSTLNGMDVEEDEQTVVAVEQTEPDVDANAPKHDQLVKKPVWLVLEYIPIFQYYQDGEGTWHWRFRWNARRPREIYDSTPNFHASVKLRKDYEGKWLTKFIPKAGEQVKVKYIEPDGNDEPFTGKEYASSSLENRFIRDLDLSGHWMK</sequence>
<reference evidence="3 4" key="1">
    <citation type="submission" date="2014-04" db="EMBL/GenBank/DDBJ databases">
        <authorList>
            <consortium name="DOE Joint Genome Institute"/>
            <person name="Kuo A."/>
            <person name="Girlanda M."/>
            <person name="Perotto S."/>
            <person name="Kohler A."/>
            <person name="Nagy L.G."/>
            <person name="Floudas D."/>
            <person name="Copeland A."/>
            <person name="Barry K.W."/>
            <person name="Cichocki N."/>
            <person name="Veneault-Fourrey C."/>
            <person name="LaButti K."/>
            <person name="Lindquist E.A."/>
            <person name="Lipzen A."/>
            <person name="Lundell T."/>
            <person name="Morin E."/>
            <person name="Murat C."/>
            <person name="Sun H."/>
            <person name="Tunlid A."/>
            <person name="Henrissat B."/>
            <person name="Grigoriev I.V."/>
            <person name="Hibbett D.S."/>
            <person name="Martin F."/>
            <person name="Nordberg H.P."/>
            <person name="Cantor M.N."/>
            <person name="Hua S.X."/>
        </authorList>
    </citation>
    <scope>NUCLEOTIDE SEQUENCE [LARGE SCALE GENOMIC DNA]</scope>
    <source>
        <strain evidence="3 4">MUT 4182</strain>
    </source>
</reference>
<dbReference type="HOGENOM" id="CLU_005049_5_0_1"/>
<feature type="domain" description="T6SS Phospholipase effector Tle1-like catalytic" evidence="2">
    <location>
        <begin position="3"/>
        <end position="324"/>
    </location>
</feature>
<name>A0A0C3QEV4_9AGAM</name>
<evidence type="ECO:0000259" key="2">
    <source>
        <dbReference type="Pfam" id="PF09994"/>
    </source>
</evidence>
<evidence type="ECO:0000313" key="4">
    <source>
        <dbReference type="Proteomes" id="UP000054248"/>
    </source>
</evidence>
<evidence type="ECO:0000256" key="1">
    <source>
        <dbReference type="SAM" id="MobiDB-lite"/>
    </source>
</evidence>
<keyword evidence="4" id="KW-1185">Reference proteome</keyword>
<dbReference type="AlphaFoldDB" id="A0A0C3QEV4"/>
<protein>
    <recommendedName>
        <fullName evidence="2">T6SS Phospholipase effector Tle1-like catalytic domain-containing protein</fullName>
    </recommendedName>
</protein>
<proteinExistence type="predicted"/>
<accession>A0A0C3QEV4</accession>
<reference evidence="4" key="2">
    <citation type="submission" date="2015-01" db="EMBL/GenBank/DDBJ databases">
        <title>Evolutionary Origins and Diversification of the Mycorrhizal Mutualists.</title>
        <authorList>
            <consortium name="DOE Joint Genome Institute"/>
            <consortium name="Mycorrhizal Genomics Consortium"/>
            <person name="Kohler A."/>
            <person name="Kuo A."/>
            <person name="Nagy L.G."/>
            <person name="Floudas D."/>
            <person name="Copeland A."/>
            <person name="Barry K.W."/>
            <person name="Cichocki N."/>
            <person name="Veneault-Fourrey C."/>
            <person name="LaButti K."/>
            <person name="Lindquist E.A."/>
            <person name="Lipzen A."/>
            <person name="Lundell T."/>
            <person name="Morin E."/>
            <person name="Murat C."/>
            <person name="Riley R."/>
            <person name="Ohm R."/>
            <person name="Sun H."/>
            <person name="Tunlid A."/>
            <person name="Henrissat B."/>
            <person name="Grigoriev I.V."/>
            <person name="Hibbett D.S."/>
            <person name="Martin F."/>
        </authorList>
    </citation>
    <scope>NUCLEOTIDE SEQUENCE [LARGE SCALE GENOMIC DNA]</scope>
    <source>
        <strain evidence="4">MUT 4182</strain>
    </source>
</reference>
<evidence type="ECO:0000313" key="3">
    <source>
        <dbReference type="EMBL" id="KIO29790.1"/>
    </source>
</evidence>
<dbReference type="EMBL" id="KN822978">
    <property type="protein sequence ID" value="KIO29790.1"/>
    <property type="molecule type" value="Genomic_DNA"/>
</dbReference>
<gene>
    <name evidence="3" type="ORF">M407DRAFT_21039</name>
</gene>
<dbReference type="Proteomes" id="UP000054248">
    <property type="component" value="Unassembled WGS sequence"/>
</dbReference>
<feature type="region of interest" description="Disordered" evidence="1">
    <location>
        <begin position="356"/>
        <end position="395"/>
    </location>
</feature>
<dbReference type="OrthoDB" id="3162439at2759"/>
<dbReference type="PANTHER" id="PTHR33840:SF2">
    <property type="entry name" value="TLE1 PHOSPHOLIPASE DOMAIN-CONTAINING PROTEIN"/>
    <property type="match status" value="1"/>
</dbReference>
<organism evidence="3 4">
    <name type="scientific">Tulasnella calospora MUT 4182</name>
    <dbReference type="NCBI Taxonomy" id="1051891"/>
    <lineage>
        <taxon>Eukaryota</taxon>
        <taxon>Fungi</taxon>
        <taxon>Dikarya</taxon>
        <taxon>Basidiomycota</taxon>
        <taxon>Agaricomycotina</taxon>
        <taxon>Agaricomycetes</taxon>
        <taxon>Cantharellales</taxon>
        <taxon>Tulasnellaceae</taxon>
        <taxon>Tulasnella</taxon>
    </lineage>
</organism>
<dbReference type="Pfam" id="PF09994">
    <property type="entry name" value="T6SS_Tle1-like_cat"/>
    <property type="match status" value="1"/>
</dbReference>
<dbReference type="STRING" id="1051891.A0A0C3QEV4"/>
<dbReference type="InterPro" id="IPR018712">
    <property type="entry name" value="Tle1-like_cat"/>
</dbReference>